<dbReference type="EMBL" id="CAJOBB010006084">
    <property type="protein sequence ID" value="CAF4150369.1"/>
    <property type="molecule type" value="Genomic_DNA"/>
</dbReference>
<name>A0A819Y1F6_9BILA</name>
<proteinExistence type="predicted"/>
<protein>
    <submittedName>
        <fullName evidence="2">Uncharacterized protein</fullName>
    </submittedName>
</protein>
<reference evidence="2" key="1">
    <citation type="submission" date="2021-02" db="EMBL/GenBank/DDBJ databases">
        <authorList>
            <person name="Nowell W R."/>
        </authorList>
    </citation>
    <scope>NUCLEOTIDE SEQUENCE</scope>
</reference>
<feature type="compositionally biased region" description="Pro residues" evidence="1">
    <location>
        <begin position="21"/>
        <end position="31"/>
    </location>
</feature>
<accession>A0A819Y1F6</accession>
<comment type="caution">
    <text evidence="2">The sequence shown here is derived from an EMBL/GenBank/DDBJ whole genome shotgun (WGS) entry which is preliminary data.</text>
</comment>
<feature type="region of interest" description="Disordered" evidence="1">
    <location>
        <begin position="1"/>
        <end position="31"/>
    </location>
</feature>
<organism evidence="2 3">
    <name type="scientific">Adineta steineri</name>
    <dbReference type="NCBI Taxonomy" id="433720"/>
    <lineage>
        <taxon>Eukaryota</taxon>
        <taxon>Metazoa</taxon>
        <taxon>Spiralia</taxon>
        <taxon>Gnathifera</taxon>
        <taxon>Rotifera</taxon>
        <taxon>Eurotatoria</taxon>
        <taxon>Bdelloidea</taxon>
        <taxon>Adinetida</taxon>
        <taxon>Adinetidae</taxon>
        <taxon>Adineta</taxon>
    </lineage>
</organism>
<gene>
    <name evidence="2" type="ORF">KXQ929_LOCUS37221</name>
</gene>
<evidence type="ECO:0000313" key="3">
    <source>
        <dbReference type="Proteomes" id="UP000663868"/>
    </source>
</evidence>
<dbReference type="Proteomes" id="UP000663868">
    <property type="component" value="Unassembled WGS sequence"/>
</dbReference>
<evidence type="ECO:0000313" key="2">
    <source>
        <dbReference type="EMBL" id="CAF4150369.1"/>
    </source>
</evidence>
<evidence type="ECO:0000256" key="1">
    <source>
        <dbReference type="SAM" id="MobiDB-lite"/>
    </source>
</evidence>
<feature type="non-terminal residue" evidence="2">
    <location>
        <position position="1"/>
    </location>
</feature>
<dbReference type="AlphaFoldDB" id="A0A819Y1F6"/>
<sequence>LRYLDESFVATDRENQLQRLSPPPLNTTPHE</sequence>